<name>A0A1Z8AX60_9FLAO</name>
<evidence type="ECO:0000313" key="3">
    <source>
        <dbReference type="Proteomes" id="UP000196102"/>
    </source>
</evidence>
<dbReference type="EMBL" id="MAAX01000113">
    <property type="protein sequence ID" value="OUS14915.1"/>
    <property type="molecule type" value="Genomic_DNA"/>
</dbReference>
<feature type="chain" id="PRO_5012780632" description="Secreted protein" evidence="1">
    <location>
        <begin position="21"/>
        <end position="406"/>
    </location>
</feature>
<accession>A0A1Z8AX60</accession>
<dbReference type="AlphaFoldDB" id="A0A1Z8AX60"/>
<dbReference type="RefSeq" id="WP_303686768.1">
    <property type="nucleotide sequence ID" value="NZ_CAJXYO010000033.1"/>
</dbReference>
<evidence type="ECO:0000313" key="2">
    <source>
        <dbReference type="EMBL" id="OUS14915.1"/>
    </source>
</evidence>
<evidence type="ECO:0008006" key="4">
    <source>
        <dbReference type="Google" id="ProtNLM"/>
    </source>
</evidence>
<reference evidence="3" key="1">
    <citation type="journal article" date="2017" name="Proc. Natl. Acad. Sci. U.S.A.">
        <title>Simulation of Deepwater Horizon oil plume reveals substrate specialization within a complex community of hydrocarbon-degraders.</title>
        <authorList>
            <person name="Hu P."/>
            <person name="Dubinsky E.A."/>
            <person name="Probst A.J."/>
            <person name="Wang J."/>
            <person name="Sieber C.M.K."/>
            <person name="Tom L.M."/>
            <person name="Gardinali P."/>
            <person name="Banfield J.F."/>
            <person name="Atlas R.M."/>
            <person name="Andersen G.L."/>
        </authorList>
    </citation>
    <scope>NUCLEOTIDE SEQUENCE [LARGE SCALE GENOMIC DNA]</scope>
</reference>
<organism evidence="2 3">
    <name type="scientific">Nonlabens dokdonensis</name>
    <dbReference type="NCBI Taxonomy" id="328515"/>
    <lineage>
        <taxon>Bacteria</taxon>
        <taxon>Pseudomonadati</taxon>
        <taxon>Bacteroidota</taxon>
        <taxon>Flavobacteriia</taxon>
        <taxon>Flavobacteriales</taxon>
        <taxon>Flavobacteriaceae</taxon>
        <taxon>Nonlabens</taxon>
    </lineage>
</organism>
<dbReference type="Proteomes" id="UP000196102">
    <property type="component" value="Unassembled WGS sequence"/>
</dbReference>
<proteinExistence type="predicted"/>
<keyword evidence="1" id="KW-0732">Signal</keyword>
<sequence length="406" mass="47501">MKLSYTVLFPLLLIAFNSYSQDSYQMYGPDVEASLKPKAGLPEFTYDSQLMSSFIYKRETYEDDKLQSTETINRLTRDVQELDYFPVIDVQKSNSTSSDKASMAIKKSDTVAYTPKNDEIIFNHSLSQELFPTPTRTELLEELVFVNKGKIIAIQDMNMFKKYSYDANENITEIVSYQTILELNERSENPVPVFIMSPLSYVKISYDSSNRMTDKWIYSNQELYFENENSEYNEALIVHHEKYKYNDRDLLDQSTLSTFFIKSFQENDPAAKEYDKLTNDVDTIDFNKLLKFLHSKDVYLKSYTYNTGNQITKKSVNKEQWRFRNNELIKTNSLEVSNISIAQNDNKITVDEEIVIDNNTSDKQRYRTIFVTDQNSYLTEKTTYSNKTKKGELTLETKETMSITYK</sequence>
<comment type="caution">
    <text evidence="2">The sequence shown here is derived from an EMBL/GenBank/DDBJ whole genome shotgun (WGS) entry which is preliminary data.</text>
</comment>
<protein>
    <recommendedName>
        <fullName evidence="4">Secreted protein</fullName>
    </recommendedName>
</protein>
<gene>
    <name evidence="2" type="ORF">A9Q93_07370</name>
</gene>
<evidence type="ECO:0000256" key="1">
    <source>
        <dbReference type="SAM" id="SignalP"/>
    </source>
</evidence>
<feature type="signal peptide" evidence="1">
    <location>
        <begin position="1"/>
        <end position="20"/>
    </location>
</feature>